<organism evidence="1 2">
    <name type="scientific">Collimonas arenae</name>
    <dbReference type="NCBI Taxonomy" id="279058"/>
    <lineage>
        <taxon>Bacteria</taxon>
        <taxon>Pseudomonadati</taxon>
        <taxon>Pseudomonadota</taxon>
        <taxon>Betaproteobacteria</taxon>
        <taxon>Burkholderiales</taxon>
        <taxon>Oxalobacteraceae</taxon>
        <taxon>Collimonas</taxon>
    </lineage>
</organism>
<evidence type="ECO:0000313" key="2">
    <source>
        <dbReference type="Proteomes" id="UP000071778"/>
    </source>
</evidence>
<dbReference type="PATRIC" id="fig|279058.17.peg.3818"/>
<gene>
    <name evidence="1" type="ORF">CAter282_3524</name>
</gene>
<dbReference type="Proteomes" id="UP000071778">
    <property type="component" value="Chromosome"/>
</dbReference>
<evidence type="ECO:0000313" key="1">
    <source>
        <dbReference type="EMBL" id="AMP11210.1"/>
    </source>
</evidence>
<protein>
    <submittedName>
        <fullName evidence="1">Uncharacterized protein</fullName>
    </submittedName>
</protein>
<name>A0A127PVA9_9BURK</name>
<accession>A0A127PVA9</accession>
<reference evidence="1 2" key="1">
    <citation type="submission" date="2015-11" db="EMBL/GenBank/DDBJ databases">
        <title>Exploring the genomic traits of fungus-feeding bacterial genus Collimonas.</title>
        <authorList>
            <person name="Song C."/>
            <person name="Schmidt R."/>
            <person name="de Jager V."/>
            <person name="Krzyzanowska D."/>
            <person name="Jongedijk E."/>
            <person name="Cankar K."/>
            <person name="Beekwilder J."/>
            <person name="van Veen A."/>
            <person name="de Boer W."/>
            <person name="van Veen J.A."/>
            <person name="Garbeva P."/>
        </authorList>
    </citation>
    <scope>NUCLEOTIDE SEQUENCE [LARGE SCALE GENOMIC DNA]</scope>
    <source>
        <strain evidence="1 2">Ter282</strain>
    </source>
</reference>
<dbReference type="EMBL" id="CP013235">
    <property type="protein sequence ID" value="AMP11210.1"/>
    <property type="molecule type" value="Genomic_DNA"/>
</dbReference>
<dbReference type="AlphaFoldDB" id="A0A127PVA9"/>
<keyword evidence="2" id="KW-1185">Reference proteome</keyword>
<proteinExistence type="predicted"/>
<sequence>MTISSYELFEKSSAVSRLLAVQSHCFLCVTQKIPFLLHVKEGSAFRINMG</sequence>